<dbReference type="InterPro" id="IPR058531">
    <property type="entry name" value="Baseplate_J_M"/>
</dbReference>
<protein>
    <submittedName>
        <fullName evidence="4">Baseplate J/gp47 family protein</fullName>
    </submittedName>
</protein>
<evidence type="ECO:0000259" key="1">
    <source>
        <dbReference type="Pfam" id="PF04865"/>
    </source>
</evidence>
<keyword evidence="5" id="KW-1185">Reference proteome</keyword>
<dbReference type="PIRSF" id="PIRSF020481">
    <property type="entry name" value="BAP"/>
    <property type="match status" value="1"/>
</dbReference>
<feature type="domain" description="Baseplate J-like central" evidence="2">
    <location>
        <begin position="202"/>
        <end position="274"/>
    </location>
</feature>
<dbReference type="Pfam" id="PF04865">
    <property type="entry name" value="Baseplate_J"/>
    <property type="match status" value="1"/>
</dbReference>
<dbReference type="Pfam" id="PF26078">
    <property type="entry name" value="Baseplate_J_M"/>
    <property type="match status" value="1"/>
</dbReference>
<reference evidence="4 5" key="1">
    <citation type="submission" date="2023-05" db="EMBL/GenBank/DDBJ databases">
        <title>Comparative genomics reveals the evidence of polycyclic aromatic hydrocarbons degradation in moderately halophilic genus Pontibacillus.</title>
        <authorList>
            <person name="Yang H."/>
            <person name="Qian Z."/>
        </authorList>
    </citation>
    <scope>NUCLEOTIDE SEQUENCE [LARGE SCALE GENOMIC DNA]</scope>
    <source>
        <strain evidence="5">HN14</strain>
    </source>
</reference>
<feature type="domain" description="Baseplate J-like C-terminal" evidence="3">
    <location>
        <begin position="282"/>
        <end position="362"/>
    </location>
</feature>
<accession>A0ABY8V1W3</accession>
<dbReference type="Proteomes" id="UP001236652">
    <property type="component" value="Chromosome"/>
</dbReference>
<dbReference type="EMBL" id="CP126446">
    <property type="protein sequence ID" value="WIF98744.1"/>
    <property type="molecule type" value="Genomic_DNA"/>
</dbReference>
<dbReference type="PANTHER" id="PTHR35862:SF1">
    <property type="entry name" value="FELS-2 PROPHAGE PROTEIN"/>
    <property type="match status" value="1"/>
</dbReference>
<dbReference type="InterPro" id="IPR014507">
    <property type="entry name" value="Baseplate_assembly_J_pred"/>
</dbReference>
<sequence length="370" mass="40858">MPRFNLPNIDFVSVDPDEIEANILAEYNRISGQKIGPADPRRLFVKTIVYALVAVNNNIDHSAKQNLLAYALGDVLDHKGVDSNTPRLEATAATTMMRFTHNISQIQNIPKGAAVTAGDGVFFELEETLIANPENPYTDGKVRCTNVGDIGNGYLPGEINQLVQPLYWVARVENVTQSEGGSQREDDDRYAERIRQSPEKFSTAGPEEAYKYWAKTASSLIGDVSVDSPSDATVEVRPLLKNGQVPGQEILDAVADKLNDRKIRPLTDRVSVLAPAVVSYDIDVTYWIHSNESGKASFIQEEVDQSVQEYQLWQKEKLGRDIDPTELIANMKKSGAKRVIVASPIYQSLNRGEVASESNVNVVFGGFEDD</sequence>
<organism evidence="4 5">
    <name type="scientific">Pontibacillus chungwhensis</name>
    <dbReference type="NCBI Taxonomy" id="265426"/>
    <lineage>
        <taxon>Bacteria</taxon>
        <taxon>Bacillati</taxon>
        <taxon>Bacillota</taxon>
        <taxon>Bacilli</taxon>
        <taxon>Bacillales</taxon>
        <taxon>Bacillaceae</taxon>
        <taxon>Pontibacillus</taxon>
    </lineage>
</organism>
<feature type="domain" description="Baseplate protein J-like barrel" evidence="1">
    <location>
        <begin position="97"/>
        <end position="181"/>
    </location>
</feature>
<dbReference type="RefSeq" id="WP_231418515.1">
    <property type="nucleotide sequence ID" value="NZ_CP126446.1"/>
</dbReference>
<evidence type="ECO:0000259" key="3">
    <source>
        <dbReference type="Pfam" id="PF26079"/>
    </source>
</evidence>
<evidence type="ECO:0000313" key="5">
    <source>
        <dbReference type="Proteomes" id="UP001236652"/>
    </source>
</evidence>
<evidence type="ECO:0000313" key="4">
    <source>
        <dbReference type="EMBL" id="WIF98744.1"/>
    </source>
</evidence>
<dbReference type="InterPro" id="IPR058530">
    <property type="entry name" value="Baseplate_J-like_C"/>
</dbReference>
<dbReference type="PANTHER" id="PTHR35862">
    <property type="entry name" value="FELS-2 PROPHAGE PROTEIN"/>
    <property type="match status" value="1"/>
</dbReference>
<name>A0ABY8V1W3_9BACI</name>
<dbReference type="InterPro" id="IPR006949">
    <property type="entry name" value="Barrel_Baseplate_J-like"/>
</dbReference>
<proteinExistence type="predicted"/>
<evidence type="ECO:0000259" key="2">
    <source>
        <dbReference type="Pfam" id="PF26078"/>
    </source>
</evidence>
<dbReference type="InterPro" id="IPR052726">
    <property type="entry name" value="Phage_Baseplate_Hub"/>
</dbReference>
<dbReference type="Pfam" id="PF26079">
    <property type="entry name" value="Baseplate_J_C"/>
    <property type="match status" value="1"/>
</dbReference>
<gene>
    <name evidence="4" type="ORF">QNI29_03575</name>
</gene>